<dbReference type="PANTHER" id="PTHR40072:SF1">
    <property type="entry name" value="MOLYBDOPTERIN-GUANINE DINUCLEOTIDE BIOSYNTHESIS ADAPTER PROTEIN"/>
    <property type="match status" value="1"/>
</dbReference>
<protein>
    <submittedName>
        <fullName evidence="2">Molybdopterin-guanine dinucleotide biosynthesis protein MobB</fullName>
    </submittedName>
</protein>
<dbReference type="Gene3D" id="3.40.50.300">
    <property type="entry name" value="P-loop containing nucleotide triphosphate hydrolases"/>
    <property type="match status" value="1"/>
</dbReference>
<dbReference type="Pfam" id="PF03205">
    <property type="entry name" value="MobB"/>
    <property type="match status" value="1"/>
</dbReference>
<gene>
    <name evidence="2" type="ORF">B1A74_02760</name>
</gene>
<dbReference type="SUPFAM" id="SSF52540">
    <property type="entry name" value="P-loop containing nucleoside triphosphate hydrolases"/>
    <property type="match status" value="1"/>
</dbReference>
<evidence type="ECO:0000313" key="3">
    <source>
        <dbReference type="Proteomes" id="UP000189177"/>
    </source>
</evidence>
<dbReference type="GO" id="GO:0005525">
    <property type="term" value="F:GTP binding"/>
    <property type="evidence" value="ECO:0007669"/>
    <property type="project" value="InterPro"/>
</dbReference>
<dbReference type="STRING" id="252474.B1A74_02760"/>
<evidence type="ECO:0000259" key="1">
    <source>
        <dbReference type="Pfam" id="PF03205"/>
    </source>
</evidence>
<dbReference type="OrthoDB" id="9788394at2"/>
<sequence length="182" mass="19841">MSHPDNTLPRIGFAAWSGSGKTTLLKRLIPELRNRGLRPAVIKHAHHEFDVDKPGKDSYELRHSGANQTLVASSRRFALMVETPEIEEGATPDLDALCAKLDPARSDLILVEGFKNADLPRIEVYRKANDKPPLYPDTPGVVAVATDAGGLPFHGPVLPLDDPSPVADFIIEHLSLYPLLNG</sequence>
<reference evidence="2 3" key="1">
    <citation type="submission" date="2017-02" db="EMBL/GenBank/DDBJ databases">
        <title>Genomic diversity within the haloalkaliphilic genus Thioalkalivibrio.</title>
        <authorList>
            <person name="Ahn A.-C."/>
            <person name="Meier-Kolthoff J."/>
            <person name="Overmars L."/>
            <person name="Richter M."/>
            <person name="Woyke T."/>
            <person name="Sorokin D.Y."/>
            <person name="Muyzer G."/>
        </authorList>
    </citation>
    <scope>NUCLEOTIDE SEQUENCE [LARGE SCALE GENOMIC DNA]</scope>
    <source>
        <strain evidence="2 3">HL17</strain>
    </source>
</reference>
<dbReference type="InterPro" id="IPR004435">
    <property type="entry name" value="MobB_dom"/>
</dbReference>
<organism evidence="2 3">
    <name type="scientific">Thioalkalivibrio halophilus</name>
    <dbReference type="NCBI Taxonomy" id="252474"/>
    <lineage>
        <taxon>Bacteria</taxon>
        <taxon>Pseudomonadati</taxon>
        <taxon>Pseudomonadota</taxon>
        <taxon>Gammaproteobacteria</taxon>
        <taxon>Chromatiales</taxon>
        <taxon>Ectothiorhodospiraceae</taxon>
        <taxon>Thioalkalivibrio</taxon>
    </lineage>
</organism>
<comment type="caution">
    <text evidence="2">The sequence shown here is derived from an EMBL/GenBank/DDBJ whole genome shotgun (WGS) entry which is preliminary data.</text>
</comment>
<dbReference type="NCBIfam" id="TIGR00176">
    <property type="entry name" value="mobB"/>
    <property type="match status" value="1"/>
</dbReference>
<feature type="domain" description="Molybdopterin-guanine dinucleotide biosynthesis protein B (MobB)" evidence="1">
    <location>
        <begin position="11"/>
        <end position="147"/>
    </location>
</feature>
<dbReference type="InterPro" id="IPR027417">
    <property type="entry name" value="P-loop_NTPase"/>
</dbReference>
<dbReference type="RefSeq" id="WP_024329861.1">
    <property type="nucleotide sequence ID" value="NZ_MUZR01000007.1"/>
</dbReference>
<accession>A0A1V3A165</accession>
<name>A0A1V3A165_9GAMM</name>
<proteinExistence type="predicted"/>
<dbReference type="Proteomes" id="UP000189177">
    <property type="component" value="Unassembled WGS sequence"/>
</dbReference>
<keyword evidence="3" id="KW-1185">Reference proteome</keyword>
<dbReference type="CDD" id="cd03116">
    <property type="entry name" value="MobB"/>
    <property type="match status" value="1"/>
</dbReference>
<dbReference type="AlphaFoldDB" id="A0A1V3A165"/>
<dbReference type="PANTHER" id="PTHR40072">
    <property type="entry name" value="MOLYBDOPTERIN-GUANINE DINUCLEOTIDE BIOSYNTHESIS ADAPTER PROTEIN-RELATED"/>
    <property type="match status" value="1"/>
</dbReference>
<dbReference type="InterPro" id="IPR052539">
    <property type="entry name" value="MGD_biosynthesis_adapter"/>
</dbReference>
<evidence type="ECO:0000313" key="2">
    <source>
        <dbReference type="EMBL" id="OOC11066.1"/>
    </source>
</evidence>
<dbReference type="GO" id="GO:0006777">
    <property type="term" value="P:Mo-molybdopterin cofactor biosynthetic process"/>
    <property type="evidence" value="ECO:0007669"/>
    <property type="project" value="InterPro"/>
</dbReference>
<dbReference type="EMBL" id="MUZR01000007">
    <property type="protein sequence ID" value="OOC11066.1"/>
    <property type="molecule type" value="Genomic_DNA"/>
</dbReference>